<dbReference type="Proteomes" id="UP001500928">
    <property type="component" value="Unassembled WGS sequence"/>
</dbReference>
<evidence type="ECO:0000313" key="3">
    <source>
        <dbReference type="Proteomes" id="UP001500928"/>
    </source>
</evidence>
<dbReference type="EMBL" id="BAABHO010000010">
    <property type="protein sequence ID" value="GAA4783765.1"/>
    <property type="molecule type" value="Genomic_DNA"/>
</dbReference>
<protein>
    <submittedName>
        <fullName evidence="2">Uncharacterized protein</fullName>
    </submittedName>
</protein>
<keyword evidence="1" id="KW-0812">Transmembrane</keyword>
<proteinExistence type="predicted"/>
<evidence type="ECO:0000256" key="1">
    <source>
        <dbReference type="SAM" id="Phobius"/>
    </source>
</evidence>
<sequence>MRPVVAPGPDRAGRRGRLALSAAITGILGGAGVLYGIVTSRTATTVIGVLLLAATLYTLVVLRGLMRRDG</sequence>
<keyword evidence="1" id="KW-1133">Transmembrane helix</keyword>
<gene>
    <name evidence="2" type="ORF">GCM10023200_16590</name>
</gene>
<comment type="caution">
    <text evidence="2">The sequence shown here is derived from an EMBL/GenBank/DDBJ whole genome shotgun (WGS) entry which is preliminary data.</text>
</comment>
<evidence type="ECO:0000313" key="2">
    <source>
        <dbReference type="EMBL" id="GAA4783765.1"/>
    </source>
</evidence>
<feature type="transmembrane region" description="Helical" evidence="1">
    <location>
        <begin position="44"/>
        <end position="65"/>
    </location>
</feature>
<keyword evidence="3" id="KW-1185">Reference proteome</keyword>
<reference evidence="3" key="1">
    <citation type="journal article" date="2019" name="Int. J. Syst. Evol. Microbiol.">
        <title>The Global Catalogue of Microorganisms (GCM) 10K type strain sequencing project: providing services to taxonomists for standard genome sequencing and annotation.</title>
        <authorList>
            <consortium name="The Broad Institute Genomics Platform"/>
            <consortium name="The Broad Institute Genome Sequencing Center for Infectious Disease"/>
            <person name="Wu L."/>
            <person name="Ma J."/>
        </authorList>
    </citation>
    <scope>NUCLEOTIDE SEQUENCE [LARGE SCALE GENOMIC DNA]</scope>
    <source>
        <strain evidence="3">JCM 17979</strain>
    </source>
</reference>
<keyword evidence="1" id="KW-0472">Membrane</keyword>
<feature type="transmembrane region" description="Helical" evidence="1">
    <location>
        <begin position="18"/>
        <end position="38"/>
    </location>
</feature>
<organism evidence="2 3">
    <name type="scientific">Actinomycetospora chlora</name>
    <dbReference type="NCBI Taxonomy" id="663608"/>
    <lineage>
        <taxon>Bacteria</taxon>
        <taxon>Bacillati</taxon>
        <taxon>Actinomycetota</taxon>
        <taxon>Actinomycetes</taxon>
        <taxon>Pseudonocardiales</taxon>
        <taxon>Pseudonocardiaceae</taxon>
        <taxon>Actinomycetospora</taxon>
    </lineage>
</organism>
<name>A0ABP9ANQ4_9PSEU</name>
<accession>A0ABP9ANQ4</accession>